<sequence>MRQRLLSIRASKCRALCPPLHFVSSTARASSWVHVLARI</sequence>
<dbReference type="Proteomes" id="UP000494163">
    <property type="component" value="Chromosome 2L"/>
</dbReference>
<proteinExistence type="predicted"/>
<protein>
    <submittedName>
        <fullName evidence="1">CG11815</fullName>
    </submittedName>
</protein>
<dbReference type="EMBL" id="CP012523">
    <property type="protein sequence ID" value="ALC39352.1"/>
    <property type="molecule type" value="Genomic_DNA"/>
</dbReference>
<accession>A0A0M4E8Q0</accession>
<evidence type="ECO:0000313" key="2">
    <source>
        <dbReference type="Proteomes" id="UP000494163"/>
    </source>
</evidence>
<gene>
    <name evidence="1" type="ORF">Dbus_chr2Lg1437</name>
</gene>
<reference evidence="1 2" key="1">
    <citation type="submission" date="2015-08" db="EMBL/GenBank/DDBJ databases">
        <title>Ancestral chromatin configuration constrains chromatin evolution on differentiating sex chromosomes in Drosophila.</title>
        <authorList>
            <person name="Zhou Q."/>
            <person name="Bachtrog D."/>
        </authorList>
    </citation>
    <scope>NUCLEOTIDE SEQUENCE [LARGE SCALE GENOMIC DNA]</scope>
    <source>
        <tissue evidence="1">Whole larvae</tissue>
    </source>
</reference>
<name>A0A0M4E8Q0_DROBS</name>
<evidence type="ECO:0000313" key="1">
    <source>
        <dbReference type="EMBL" id="ALC39352.1"/>
    </source>
</evidence>
<organism evidence="1 2">
    <name type="scientific">Drosophila busckii</name>
    <name type="common">Fruit fly</name>
    <dbReference type="NCBI Taxonomy" id="30019"/>
    <lineage>
        <taxon>Eukaryota</taxon>
        <taxon>Metazoa</taxon>
        <taxon>Ecdysozoa</taxon>
        <taxon>Arthropoda</taxon>
        <taxon>Hexapoda</taxon>
        <taxon>Insecta</taxon>
        <taxon>Pterygota</taxon>
        <taxon>Neoptera</taxon>
        <taxon>Endopterygota</taxon>
        <taxon>Diptera</taxon>
        <taxon>Brachycera</taxon>
        <taxon>Muscomorpha</taxon>
        <taxon>Ephydroidea</taxon>
        <taxon>Drosophilidae</taxon>
        <taxon>Drosophila</taxon>
    </lineage>
</organism>
<keyword evidence="2" id="KW-1185">Reference proteome</keyword>
<dbReference type="AlphaFoldDB" id="A0A0M4E8Q0"/>